<evidence type="ECO:0000259" key="3">
    <source>
        <dbReference type="Pfam" id="PF10099"/>
    </source>
</evidence>
<proteinExistence type="predicted"/>
<dbReference type="InterPro" id="IPR051474">
    <property type="entry name" value="Anti-sigma-K/W_factor"/>
</dbReference>
<keyword evidence="2" id="KW-0812">Transmembrane</keyword>
<dbReference type="EMBL" id="JACHML010000001">
    <property type="protein sequence ID" value="MBB6392603.1"/>
    <property type="molecule type" value="Genomic_DNA"/>
</dbReference>
<dbReference type="PANTHER" id="PTHR37461">
    <property type="entry name" value="ANTI-SIGMA-K FACTOR RSKA"/>
    <property type="match status" value="1"/>
</dbReference>
<evidence type="ECO:0000256" key="1">
    <source>
        <dbReference type="SAM" id="MobiDB-lite"/>
    </source>
</evidence>
<feature type="domain" description="Anti-sigma K factor RskA C-terminal" evidence="3">
    <location>
        <begin position="43"/>
        <end position="175"/>
    </location>
</feature>
<protein>
    <recommendedName>
        <fullName evidence="3">Anti-sigma K factor RskA C-terminal domain-containing protein</fullName>
    </recommendedName>
</protein>
<reference evidence="4 5" key="1">
    <citation type="submission" date="2020-08" db="EMBL/GenBank/DDBJ databases">
        <title>Sequencing the genomes of 1000 actinobacteria strains.</title>
        <authorList>
            <person name="Klenk H.-P."/>
        </authorList>
    </citation>
    <scope>NUCLEOTIDE SEQUENCE [LARGE SCALE GENOMIC DNA]</scope>
    <source>
        <strain evidence="4 5">DSM 12511</strain>
    </source>
</reference>
<organism evidence="4 5">
    <name type="scientific">Microbacterium thalassium</name>
    <dbReference type="NCBI Taxonomy" id="362649"/>
    <lineage>
        <taxon>Bacteria</taxon>
        <taxon>Bacillati</taxon>
        <taxon>Actinomycetota</taxon>
        <taxon>Actinomycetes</taxon>
        <taxon>Micrococcales</taxon>
        <taxon>Microbacteriaceae</taxon>
        <taxon>Microbacterium</taxon>
    </lineage>
</organism>
<accession>A0A7X0FRY4</accession>
<dbReference type="GO" id="GO:0006417">
    <property type="term" value="P:regulation of translation"/>
    <property type="evidence" value="ECO:0007669"/>
    <property type="project" value="TreeGrafter"/>
</dbReference>
<evidence type="ECO:0000313" key="5">
    <source>
        <dbReference type="Proteomes" id="UP000537775"/>
    </source>
</evidence>
<keyword evidence="2" id="KW-1133">Transmembrane helix</keyword>
<feature type="transmembrane region" description="Helical" evidence="2">
    <location>
        <begin position="39"/>
        <end position="57"/>
    </location>
</feature>
<dbReference type="InterPro" id="IPR018764">
    <property type="entry name" value="RskA_C"/>
</dbReference>
<dbReference type="Pfam" id="PF10099">
    <property type="entry name" value="RskA_C"/>
    <property type="match status" value="1"/>
</dbReference>
<sequence>MSEEDPQQADDGGDAPAPEPAPTTSVIQAVSRRNWTRGLIGFAIAFLVLVGLGFGAARLNESWTRTPAEITLEQIETAPDERSVTAELVDGGTASVSWSDEVGAAVFVSDDLPRIGGDQVFVVWLTRSGSQTLDAEFTADRGHAIVELESTVEEGDEMAVTIEPAADVPGEPSGEPIVTIPTS</sequence>
<keyword evidence="5" id="KW-1185">Reference proteome</keyword>
<dbReference type="RefSeq" id="WP_184751652.1">
    <property type="nucleotide sequence ID" value="NZ_BAAAJR010000001.1"/>
</dbReference>
<dbReference type="Proteomes" id="UP000537775">
    <property type="component" value="Unassembled WGS sequence"/>
</dbReference>
<comment type="caution">
    <text evidence="4">The sequence shown here is derived from an EMBL/GenBank/DDBJ whole genome shotgun (WGS) entry which is preliminary data.</text>
</comment>
<dbReference type="GO" id="GO:0016989">
    <property type="term" value="F:sigma factor antagonist activity"/>
    <property type="evidence" value="ECO:0007669"/>
    <property type="project" value="TreeGrafter"/>
</dbReference>
<feature type="region of interest" description="Disordered" evidence="1">
    <location>
        <begin position="1"/>
        <end position="25"/>
    </location>
</feature>
<feature type="compositionally biased region" description="Acidic residues" evidence="1">
    <location>
        <begin position="1"/>
        <end position="13"/>
    </location>
</feature>
<evidence type="ECO:0000313" key="4">
    <source>
        <dbReference type="EMBL" id="MBB6392603.1"/>
    </source>
</evidence>
<name>A0A7X0FRY4_9MICO</name>
<keyword evidence="2" id="KW-0472">Membrane</keyword>
<dbReference type="PANTHER" id="PTHR37461:SF1">
    <property type="entry name" value="ANTI-SIGMA-K FACTOR RSKA"/>
    <property type="match status" value="1"/>
</dbReference>
<dbReference type="GO" id="GO:0005886">
    <property type="term" value="C:plasma membrane"/>
    <property type="evidence" value="ECO:0007669"/>
    <property type="project" value="InterPro"/>
</dbReference>
<dbReference type="AlphaFoldDB" id="A0A7X0FRY4"/>
<gene>
    <name evidence="4" type="ORF">HD594_002916</name>
</gene>
<evidence type="ECO:0000256" key="2">
    <source>
        <dbReference type="SAM" id="Phobius"/>
    </source>
</evidence>